<dbReference type="GO" id="GO:0009231">
    <property type="term" value="P:riboflavin biosynthetic process"/>
    <property type="evidence" value="ECO:0007669"/>
    <property type="project" value="InterPro"/>
</dbReference>
<dbReference type="GO" id="GO:0008703">
    <property type="term" value="F:5-amino-6-(5-phosphoribosylamino)uracil reductase activity"/>
    <property type="evidence" value="ECO:0007669"/>
    <property type="project" value="InterPro"/>
</dbReference>
<sequence length="207" mass="21705">MRIVITEFISLDGVVQAPGGPEEDTDGGFTHGGWSHAYFDPEVLGGAFDAALGRADALLYGRRTWQTMARAWPRQAGDPFADRINGLPKYVVSGTLGEADLTWNNSRLIPAGEALARIRELRAAEGGDLAMMGSPTLARTLLGEDLVDELRLLVMPVVLGGGKSIFPADGAKRPFELVSSTAAKSGAQVCVYRRAAPAPAGASPAGA</sequence>
<dbReference type="InterPro" id="IPR002734">
    <property type="entry name" value="RibDG_C"/>
</dbReference>
<protein>
    <submittedName>
        <fullName evidence="2">Dihydrofolate reductase</fullName>
    </submittedName>
</protein>
<dbReference type="EMBL" id="FMZK01000001">
    <property type="protein sequence ID" value="SDC05410.1"/>
    <property type="molecule type" value="Genomic_DNA"/>
</dbReference>
<dbReference type="AlphaFoldDB" id="A0A1G6IG80"/>
<dbReference type="SUPFAM" id="SSF53597">
    <property type="entry name" value="Dihydrofolate reductase-like"/>
    <property type="match status" value="1"/>
</dbReference>
<dbReference type="Pfam" id="PF01872">
    <property type="entry name" value="RibD_C"/>
    <property type="match status" value="1"/>
</dbReference>
<dbReference type="InterPro" id="IPR050765">
    <property type="entry name" value="Riboflavin_Biosynth_HTPR"/>
</dbReference>
<gene>
    <name evidence="2" type="ORF">SAMN05216505_101228</name>
</gene>
<dbReference type="PANTHER" id="PTHR38011">
    <property type="entry name" value="DIHYDROFOLATE REDUCTASE FAMILY PROTEIN (AFU_ORTHOLOGUE AFUA_8G06820)"/>
    <property type="match status" value="1"/>
</dbReference>
<dbReference type="Gene3D" id="3.40.430.10">
    <property type="entry name" value="Dihydrofolate Reductase, subunit A"/>
    <property type="match status" value="1"/>
</dbReference>
<proteinExistence type="predicted"/>
<evidence type="ECO:0000313" key="2">
    <source>
        <dbReference type="EMBL" id="SDC05410.1"/>
    </source>
</evidence>
<dbReference type="RefSeq" id="WP_074993333.1">
    <property type="nucleotide sequence ID" value="NZ_FMZK01000001.1"/>
</dbReference>
<dbReference type="PANTHER" id="PTHR38011:SF2">
    <property type="entry name" value="BIFUNCTIONAL DEAMINASE-REDUCTASE DOMAIN PROTEIN"/>
    <property type="match status" value="1"/>
</dbReference>
<dbReference type="Proteomes" id="UP000182100">
    <property type="component" value="Unassembled WGS sequence"/>
</dbReference>
<dbReference type="STRING" id="67344.SAMN05216505_101228"/>
<evidence type="ECO:0000313" key="3">
    <source>
        <dbReference type="Proteomes" id="UP000182100"/>
    </source>
</evidence>
<evidence type="ECO:0000259" key="1">
    <source>
        <dbReference type="Pfam" id="PF01872"/>
    </source>
</evidence>
<name>A0A1G6IG80_9ACTN</name>
<reference evidence="3" key="1">
    <citation type="submission" date="2016-10" db="EMBL/GenBank/DDBJ databases">
        <authorList>
            <person name="Varghese N."/>
            <person name="Submissions S."/>
        </authorList>
    </citation>
    <scope>NUCLEOTIDE SEQUENCE [LARGE SCALE GENOMIC DNA]</scope>
    <source>
        <strain evidence="3">CGMCC 4.3504</strain>
    </source>
</reference>
<accession>A0A1G6IG80</accession>
<feature type="domain" description="Bacterial bifunctional deaminase-reductase C-terminal" evidence="1">
    <location>
        <begin position="3"/>
        <end position="187"/>
    </location>
</feature>
<keyword evidence="3" id="KW-1185">Reference proteome</keyword>
<dbReference type="InterPro" id="IPR024072">
    <property type="entry name" value="DHFR-like_dom_sf"/>
</dbReference>
<organism evidence="2 3">
    <name type="scientific">Streptomyces prasinopilosus</name>
    <dbReference type="NCBI Taxonomy" id="67344"/>
    <lineage>
        <taxon>Bacteria</taxon>
        <taxon>Bacillati</taxon>
        <taxon>Actinomycetota</taxon>
        <taxon>Actinomycetes</taxon>
        <taxon>Kitasatosporales</taxon>
        <taxon>Streptomycetaceae</taxon>
        <taxon>Streptomyces</taxon>
    </lineage>
</organism>